<evidence type="ECO:0000259" key="3">
    <source>
        <dbReference type="Pfam" id="PF25876"/>
    </source>
</evidence>
<keyword evidence="2" id="KW-0732">Signal</keyword>
<dbReference type="InterPro" id="IPR058624">
    <property type="entry name" value="MdtA-like_HH"/>
</dbReference>
<feature type="chain" id="PRO_5017946701" evidence="2">
    <location>
        <begin position="18"/>
        <end position="251"/>
    </location>
</feature>
<gene>
    <name evidence="5" type="ORF">D9M09_20670</name>
</gene>
<evidence type="ECO:0000259" key="4">
    <source>
        <dbReference type="Pfam" id="PF25917"/>
    </source>
</evidence>
<dbReference type="NCBIfam" id="TIGR01730">
    <property type="entry name" value="RND_mfp"/>
    <property type="match status" value="1"/>
</dbReference>
<sequence length="251" mass="26905">MTLAGALALTLQHTALAAAPQPASAGATLETREIRAQLAPRRYTTLAAEIGAKINRLPLPEGAAFKQGQLLVQFDCVLQQAQLAKAEAARMAAETNWQGNQKLADLNSVGKVELDISRAEALKAQAEVAANRALLGKCQIVAPFAGRIAEQKAREQQYVQPGQALLEILDDSTLVLEFIIPSRWMSWVRNGTPFQVSIDETGKSYPAKVQRIGARVDPVSQSVKLSAVIDGRFGELVAGMSGKVLMQPPAK</sequence>
<protein>
    <submittedName>
        <fullName evidence="5">Efflux RND transporter periplasmic adaptor subunit</fullName>
    </submittedName>
</protein>
<dbReference type="PANTHER" id="PTHR30469:SF15">
    <property type="entry name" value="HLYD FAMILY OF SECRETION PROTEINS"/>
    <property type="match status" value="1"/>
</dbReference>
<evidence type="ECO:0000256" key="1">
    <source>
        <dbReference type="ARBA" id="ARBA00009477"/>
    </source>
</evidence>
<dbReference type="GO" id="GO:0015562">
    <property type="term" value="F:efflux transmembrane transporter activity"/>
    <property type="evidence" value="ECO:0007669"/>
    <property type="project" value="TreeGrafter"/>
</dbReference>
<dbReference type="Pfam" id="PF25876">
    <property type="entry name" value="HH_MFP_RND"/>
    <property type="match status" value="1"/>
</dbReference>
<dbReference type="SUPFAM" id="SSF111369">
    <property type="entry name" value="HlyD-like secretion proteins"/>
    <property type="match status" value="1"/>
</dbReference>
<dbReference type="PANTHER" id="PTHR30469">
    <property type="entry name" value="MULTIDRUG RESISTANCE PROTEIN MDTA"/>
    <property type="match status" value="1"/>
</dbReference>
<proteinExistence type="inferred from homology"/>
<dbReference type="Pfam" id="PF25917">
    <property type="entry name" value="BSH_RND"/>
    <property type="match status" value="1"/>
</dbReference>
<evidence type="ECO:0000256" key="2">
    <source>
        <dbReference type="SAM" id="SignalP"/>
    </source>
</evidence>
<dbReference type="GO" id="GO:1990281">
    <property type="term" value="C:efflux pump complex"/>
    <property type="evidence" value="ECO:0007669"/>
    <property type="project" value="TreeGrafter"/>
</dbReference>
<keyword evidence="6" id="KW-1185">Reference proteome</keyword>
<organism evidence="5 6">
    <name type="scientific">Janthinobacterium agaricidamnosum</name>
    <dbReference type="NCBI Taxonomy" id="55508"/>
    <lineage>
        <taxon>Bacteria</taxon>
        <taxon>Pseudomonadati</taxon>
        <taxon>Pseudomonadota</taxon>
        <taxon>Betaproteobacteria</taxon>
        <taxon>Burkholderiales</taxon>
        <taxon>Oxalobacteraceae</taxon>
        <taxon>Janthinobacterium</taxon>
    </lineage>
</organism>
<dbReference type="EMBL" id="CP033019">
    <property type="protein sequence ID" value="AYM77944.1"/>
    <property type="molecule type" value="Genomic_DNA"/>
</dbReference>
<feature type="domain" description="Multidrug resistance protein MdtA-like barrel-sandwich hybrid" evidence="4">
    <location>
        <begin position="46"/>
        <end position="168"/>
    </location>
</feature>
<name>A0A3G2EDB7_9BURK</name>
<feature type="domain" description="Multidrug resistance protein MdtA-like alpha-helical hairpin" evidence="3">
    <location>
        <begin position="80"/>
        <end position="139"/>
    </location>
</feature>
<evidence type="ECO:0000313" key="5">
    <source>
        <dbReference type="EMBL" id="AYM77944.1"/>
    </source>
</evidence>
<dbReference type="Gene3D" id="1.10.287.470">
    <property type="entry name" value="Helix hairpin bin"/>
    <property type="match status" value="1"/>
</dbReference>
<feature type="signal peptide" evidence="2">
    <location>
        <begin position="1"/>
        <end position="17"/>
    </location>
</feature>
<dbReference type="InterPro" id="IPR006143">
    <property type="entry name" value="RND_pump_MFP"/>
</dbReference>
<reference evidence="5 6" key="1">
    <citation type="submission" date="2018-10" db="EMBL/GenBank/DDBJ databases">
        <title>Effects of UV and annual dynamics of microbial communities in freshwater RAS systems.</title>
        <authorList>
            <person name="Bekkelund A.K."/>
            <person name="Hansen B.R."/>
            <person name="Stokken H."/>
            <person name="Eriksen B.F."/>
            <person name="Kashulin N.A."/>
        </authorList>
    </citation>
    <scope>NUCLEOTIDE SEQUENCE [LARGE SCALE GENOMIC DNA]</scope>
    <source>
        <strain evidence="5 6">BHSEK</strain>
    </source>
</reference>
<comment type="similarity">
    <text evidence="1">Belongs to the membrane fusion protein (MFP) (TC 8.A.1) family.</text>
</comment>
<dbReference type="Gene3D" id="2.40.30.170">
    <property type="match status" value="1"/>
</dbReference>
<dbReference type="InterPro" id="IPR058625">
    <property type="entry name" value="MdtA-like_BSH"/>
</dbReference>
<dbReference type="AlphaFoldDB" id="A0A3G2EDB7"/>
<accession>A0A3G2EDB7</accession>
<dbReference type="Proteomes" id="UP000279594">
    <property type="component" value="Chromosome"/>
</dbReference>
<evidence type="ECO:0000313" key="6">
    <source>
        <dbReference type="Proteomes" id="UP000279594"/>
    </source>
</evidence>